<dbReference type="Gene3D" id="2.120.10.30">
    <property type="entry name" value="TolB, C-terminal domain"/>
    <property type="match status" value="1"/>
</dbReference>
<dbReference type="OrthoDB" id="10001041at2759"/>
<comment type="caution">
    <text evidence="2">The sequence shown here is derived from an EMBL/GenBank/DDBJ whole genome shotgun (WGS) entry which is preliminary data.</text>
</comment>
<dbReference type="AlphaFoldDB" id="A0A8S3RRP3"/>
<organism evidence="2 3">
    <name type="scientific">Mytilus edulis</name>
    <name type="common">Blue mussel</name>
    <dbReference type="NCBI Taxonomy" id="6550"/>
    <lineage>
        <taxon>Eukaryota</taxon>
        <taxon>Metazoa</taxon>
        <taxon>Spiralia</taxon>
        <taxon>Lophotrochozoa</taxon>
        <taxon>Mollusca</taxon>
        <taxon>Bivalvia</taxon>
        <taxon>Autobranchia</taxon>
        <taxon>Pteriomorphia</taxon>
        <taxon>Mytilida</taxon>
        <taxon>Mytiloidea</taxon>
        <taxon>Mytilidae</taxon>
        <taxon>Mytilinae</taxon>
        <taxon>Mytilus</taxon>
    </lineage>
</organism>
<dbReference type="Pfam" id="PF26129">
    <property type="entry name" value="Vwde"/>
    <property type="match status" value="1"/>
</dbReference>
<gene>
    <name evidence="2" type="ORF">MEDL_25379</name>
</gene>
<dbReference type="InterPro" id="IPR058727">
    <property type="entry name" value="Helical_Vwde"/>
</dbReference>
<protein>
    <recommendedName>
        <fullName evidence="1">Vwde helical domain-containing protein</fullName>
    </recommendedName>
</protein>
<keyword evidence="3" id="KW-1185">Reference proteome</keyword>
<dbReference type="EMBL" id="CAJPWZ010001257">
    <property type="protein sequence ID" value="CAG2211168.1"/>
    <property type="molecule type" value="Genomic_DNA"/>
</dbReference>
<sequence>MHLMIKMPVSLFERVIDFVSRTCYPCYDNERMIEEIIPKSSLYHPISFAIDSTTTIFTGLTAAIMQLSAQILMGLNGTVIINGSFGVGHLTIDQKNSLIYFMDDEVGSIERCTLDGDDQVTVISDSVMTKKSRISLGSGPVHCPVTEGESINITFTSTVPVGCISSHPVFRSQCDLNFYLSQPYYSASTCINNVIKRDIVFKTEFCGIRVGNLDWMEKRTLQVYGYNDGMYNINNRYAYLRLSTSSKYISTQNNIWRDVQINQITVQLYCYSRSEIMSVNFWGTFLEYWPISSPATFRNGWTSDGAYTICFNSINDALQNDMYKDYVDAPVDKFIEACVKDIEV</sequence>
<evidence type="ECO:0000259" key="1">
    <source>
        <dbReference type="Pfam" id="PF26129"/>
    </source>
</evidence>
<name>A0A8S3RRP3_MYTED</name>
<accession>A0A8S3RRP3</accession>
<reference evidence="2" key="1">
    <citation type="submission" date="2021-03" db="EMBL/GenBank/DDBJ databases">
        <authorList>
            <person name="Bekaert M."/>
        </authorList>
    </citation>
    <scope>NUCLEOTIDE SEQUENCE</scope>
</reference>
<proteinExistence type="predicted"/>
<evidence type="ECO:0000313" key="2">
    <source>
        <dbReference type="EMBL" id="CAG2211168.1"/>
    </source>
</evidence>
<evidence type="ECO:0000313" key="3">
    <source>
        <dbReference type="Proteomes" id="UP000683360"/>
    </source>
</evidence>
<dbReference type="Proteomes" id="UP000683360">
    <property type="component" value="Unassembled WGS sequence"/>
</dbReference>
<dbReference type="InterPro" id="IPR011042">
    <property type="entry name" value="6-blade_b-propeller_TolB-like"/>
</dbReference>
<feature type="domain" description="Vwde helical" evidence="1">
    <location>
        <begin position="297"/>
        <end position="343"/>
    </location>
</feature>